<comment type="caution">
    <text evidence="2">The sequence shown here is derived from an EMBL/GenBank/DDBJ whole genome shotgun (WGS) entry which is preliminary data.</text>
</comment>
<dbReference type="PROSITE" id="PS51257">
    <property type="entry name" value="PROKAR_LIPOPROTEIN"/>
    <property type="match status" value="1"/>
</dbReference>
<dbReference type="Proteomes" id="UP000609172">
    <property type="component" value="Unassembled WGS sequence"/>
</dbReference>
<dbReference type="RefSeq" id="WP_200106210.1">
    <property type="nucleotide sequence ID" value="NZ_JAEHFV010000003.1"/>
</dbReference>
<feature type="signal peptide" evidence="1">
    <location>
        <begin position="1"/>
        <end position="18"/>
    </location>
</feature>
<evidence type="ECO:0008006" key="4">
    <source>
        <dbReference type="Google" id="ProtNLM"/>
    </source>
</evidence>
<dbReference type="AlphaFoldDB" id="A0A934PNL0"/>
<evidence type="ECO:0000313" key="2">
    <source>
        <dbReference type="EMBL" id="MBK0370084.1"/>
    </source>
</evidence>
<proteinExistence type="predicted"/>
<feature type="chain" id="PRO_5037320861" description="Lipoprotein" evidence="1">
    <location>
        <begin position="19"/>
        <end position="143"/>
    </location>
</feature>
<accession>A0A934PNL0</accession>
<dbReference type="EMBL" id="JAEHFV010000003">
    <property type="protein sequence ID" value="MBK0370084.1"/>
    <property type="molecule type" value="Genomic_DNA"/>
</dbReference>
<sequence length="143" mass="16311">MNKTLLFSLSFLFLSLLACQEKKSSNSYPREDSQPTQEIQSFVSTKAVKYDNPVDDPTYHEDKQYKYEYRTGTSGEYQYNYDVIGKNNKDEEVTGNVSMQGKYGIGIILTPNGTEFSVKLEWVGQGRLQAVNIEGDTLNLRVR</sequence>
<name>A0A934PNL0_9FLAO</name>
<reference evidence="2" key="1">
    <citation type="submission" date="2020-12" db="EMBL/GenBank/DDBJ databases">
        <title>Bacterial novel species Flavobacterium sp. SE-1-e isolated from soil.</title>
        <authorList>
            <person name="Jung H.-Y."/>
        </authorList>
    </citation>
    <scope>NUCLEOTIDE SEQUENCE</scope>
    <source>
        <strain evidence="2">SE-1-e</strain>
    </source>
</reference>
<organism evidence="2 3">
    <name type="scientific">Flavobacterium agrisoli</name>
    <dbReference type="NCBI Taxonomy" id="2793066"/>
    <lineage>
        <taxon>Bacteria</taxon>
        <taxon>Pseudomonadati</taxon>
        <taxon>Bacteroidota</taxon>
        <taxon>Flavobacteriia</taxon>
        <taxon>Flavobacteriales</taxon>
        <taxon>Flavobacteriaceae</taxon>
        <taxon>Flavobacterium</taxon>
    </lineage>
</organism>
<keyword evidence="3" id="KW-1185">Reference proteome</keyword>
<keyword evidence="1" id="KW-0732">Signal</keyword>
<evidence type="ECO:0000256" key="1">
    <source>
        <dbReference type="SAM" id="SignalP"/>
    </source>
</evidence>
<gene>
    <name evidence="2" type="ORF">I5M07_09535</name>
</gene>
<protein>
    <recommendedName>
        <fullName evidence="4">Lipoprotein</fullName>
    </recommendedName>
</protein>
<evidence type="ECO:0000313" key="3">
    <source>
        <dbReference type="Proteomes" id="UP000609172"/>
    </source>
</evidence>